<evidence type="ECO:0000313" key="6">
    <source>
        <dbReference type="EMBL" id="MCO7546556.1"/>
    </source>
</evidence>
<dbReference type="PANTHER" id="PTHR35333:SF3">
    <property type="entry name" value="BETA-LACTAMASE-TYPE TRANSPEPTIDASE FOLD CONTAINING PROTEIN"/>
    <property type="match status" value="1"/>
</dbReference>
<dbReference type="Proteomes" id="UP001165292">
    <property type="component" value="Unassembled WGS sequence"/>
</dbReference>
<dbReference type="GO" id="GO:0046677">
    <property type="term" value="P:response to antibiotic"/>
    <property type="evidence" value="ECO:0007669"/>
    <property type="project" value="InterPro"/>
</dbReference>
<sequence length="363" mass="39223">MFFRSPLRLQANPARLFLAALLFGTVSSSAVAQDAFEWSETFLAHIARVDDQTPGRLGVYVKDMETGISTSYHGEEPWYLASTVKVPVAITVMRRIEEGALSLDTGVPLLASDYVDGAGATNGFAPNTVHSVRFLMEQMLIHSDNTASDMLIRLVGLERVNTVTRELVPQGFGPITTLADVRRRVYGELHPAAEGLSGGDFLALKRQPNDAGRLALLARLLGVERRALAPISLGEAYERYYATPYNSATLKAYGDLLSALDAGTALNPDSTRYLLGVMRRAETGARRIKAGLPPTVGFAHKTGTQRARICDAGLVDQPTVDPEEISRRLLIVACVREAASTAKAERALRGTGEAVTATGLVRR</sequence>
<dbReference type="SUPFAM" id="SSF56601">
    <property type="entry name" value="beta-lactamase/transpeptidase-like"/>
    <property type="match status" value="1"/>
</dbReference>
<comment type="catalytic activity">
    <reaction evidence="1">
        <text>a beta-lactam + H2O = a substituted beta-amino acid</text>
        <dbReference type="Rhea" id="RHEA:20401"/>
        <dbReference type="ChEBI" id="CHEBI:15377"/>
        <dbReference type="ChEBI" id="CHEBI:35627"/>
        <dbReference type="ChEBI" id="CHEBI:140347"/>
        <dbReference type="EC" id="3.5.2.6"/>
    </reaction>
</comment>
<dbReference type="InterPro" id="IPR000871">
    <property type="entry name" value="Beta-lactam_class-A"/>
</dbReference>
<dbReference type="EC" id="3.5.2.6" evidence="3"/>
<dbReference type="GO" id="GO:0008800">
    <property type="term" value="F:beta-lactamase activity"/>
    <property type="evidence" value="ECO:0007669"/>
    <property type="project" value="UniProtKB-EC"/>
</dbReference>
<dbReference type="Gene3D" id="3.40.710.10">
    <property type="entry name" value="DD-peptidase/beta-lactamase superfamily"/>
    <property type="match status" value="1"/>
</dbReference>
<dbReference type="RefSeq" id="WP_152987134.1">
    <property type="nucleotide sequence ID" value="NZ_DALZRK010000022.1"/>
</dbReference>
<evidence type="ECO:0000313" key="7">
    <source>
        <dbReference type="Proteomes" id="UP001165292"/>
    </source>
</evidence>
<dbReference type="EMBL" id="JAMYBS010000027">
    <property type="protein sequence ID" value="MCO7546556.1"/>
    <property type="molecule type" value="Genomic_DNA"/>
</dbReference>
<feature type="domain" description="Beta-lactamase class A catalytic" evidence="5">
    <location>
        <begin position="58"/>
        <end position="318"/>
    </location>
</feature>
<evidence type="ECO:0000256" key="2">
    <source>
        <dbReference type="ARBA" id="ARBA00009009"/>
    </source>
</evidence>
<dbReference type="PANTHER" id="PTHR35333">
    <property type="entry name" value="BETA-LACTAMASE"/>
    <property type="match status" value="1"/>
</dbReference>
<organism evidence="6 7">
    <name type="scientific">Stutzerimonas nitrititolerans</name>
    <dbReference type="NCBI Taxonomy" id="2482751"/>
    <lineage>
        <taxon>Bacteria</taxon>
        <taxon>Pseudomonadati</taxon>
        <taxon>Pseudomonadota</taxon>
        <taxon>Gammaproteobacteria</taxon>
        <taxon>Pseudomonadales</taxon>
        <taxon>Pseudomonadaceae</taxon>
        <taxon>Stutzerimonas</taxon>
    </lineage>
</organism>
<keyword evidence="4" id="KW-0732">Signal</keyword>
<evidence type="ECO:0000256" key="4">
    <source>
        <dbReference type="SAM" id="SignalP"/>
    </source>
</evidence>
<evidence type="ECO:0000256" key="1">
    <source>
        <dbReference type="ARBA" id="ARBA00001526"/>
    </source>
</evidence>
<reference evidence="6" key="1">
    <citation type="submission" date="2022-06" db="EMBL/GenBank/DDBJ databases">
        <title>Detection of beta-lactamases in bacteria of animal origin.</title>
        <authorList>
            <person name="Mlynarcik P."/>
            <person name="Zdarska V."/>
            <person name="Chudobova H."/>
            <person name="Prochazkova P."/>
            <person name="Hricova K."/>
            <person name="Mezerova K."/>
            <person name="Bardon J."/>
            <person name="Dolejska M."/>
            <person name="Sukkar I."/>
            <person name="Kolar M."/>
        </authorList>
    </citation>
    <scope>NUCLEOTIDE SEQUENCE</scope>
    <source>
        <strain evidence="6">S 300-3</strain>
    </source>
</reference>
<comment type="similarity">
    <text evidence="2">Belongs to the class-A beta-lactamase family.</text>
</comment>
<accession>A0AA41WRG7</accession>
<evidence type="ECO:0000259" key="5">
    <source>
        <dbReference type="Pfam" id="PF13354"/>
    </source>
</evidence>
<dbReference type="InterPro" id="IPR012338">
    <property type="entry name" value="Beta-lactam/transpept-like"/>
</dbReference>
<feature type="signal peptide" evidence="4">
    <location>
        <begin position="1"/>
        <end position="32"/>
    </location>
</feature>
<name>A0AA41WRG7_9GAMM</name>
<dbReference type="InterPro" id="IPR045155">
    <property type="entry name" value="Beta-lactam_cat"/>
</dbReference>
<keyword evidence="6" id="KW-0378">Hydrolase</keyword>
<dbReference type="AlphaFoldDB" id="A0AA41WRG7"/>
<feature type="chain" id="PRO_5041264312" description="beta-lactamase" evidence="4">
    <location>
        <begin position="33"/>
        <end position="363"/>
    </location>
</feature>
<dbReference type="GO" id="GO:0030655">
    <property type="term" value="P:beta-lactam antibiotic catabolic process"/>
    <property type="evidence" value="ECO:0007669"/>
    <property type="project" value="InterPro"/>
</dbReference>
<dbReference type="PRINTS" id="PR00118">
    <property type="entry name" value="BLACTAMASEA"/>
</dbReference>
<gene>
    <name evidence="6" type="ORF">NJF43_17510</name>
</gene>
<protein>
    <recommendedName>
        <fullName evidence="3">beta-lactamase</fullName>
        <ecNumber evidence="3">3.5.2.6</ecNumber>
    </recommendedName>
</protein>
<evidence type="ECO:0000256" key="3">
    <source>
        <dbReference type="ARBA" id="ARBA00012865"/>
    </source>
</evidence>
<proteinExistence type="inferred from homology"/>
<dbReference type="Pfam" id="PF13354">
    <property type="entry name" value="Beta-lactamase2"/>
    <property type="match status" value="1"/>
</dbReference>
<comment type="caution">
    <text evidence="6">The sequence shown here is derived from an EMBL/GenBank/DDBJ whole genome shotgun (WGS) entry which is preliminary data.</text>
</comment>